<reference evidence="1" key="1">
    <citation type="submission" date="2020-01" db="EMBL/GenBank/DDBJ databases">
        <authorList>
            <consortium name="DOE Joint Genome Institute"/>
            <person name="Haridas S."/>
            <person name="Albert R."/>
            <person name="Binder M."/>
            <person name="Bloem J."/>
            <person name="Labutti K."/>
            <person name="Salamov A."/>
            <person name="Andreopoulos B."/>
            <person name="Baker S.E."/>
            <person name="Barry K."/>
            <person name="Bills G."/>
            <person name="Bluhm B.H."/>
            <person name="Cannon C."/>
            <person name="Castanera R."/>
            <person name="Culley D.E."/>
            <person name="Daum C."/>
            <person name="Ezra D."/>
            <person name="Gonzalez J.B."/>
            <person name="Henrissat B."/>
            <person name="Kuo A."/>
            <person name="Liang C."/>
            <person name="Lipzen A."/>
            <person name="Lutzoni F."/>
            <person name="Magnuson J."/>
            <person name="Mondo S."/>
            <person name="Nolan M."/>
            <person name="Ohm R."/>
            <person name="Pangilinan J."/>
            <person name="Park H.-J."/>
            <person name="Ramirez L."/>
            <person name="Alfaro M."/>
            <person name="Sun H."/>
            <person name="Tritt A."/>
            <person name="Yoshinaga Y."/>
            <person name="Zwiers L.-H."/>
            <person name="Turgeon B.G."/>
            <person name="Goodwin S.B."/>
            <person name="Spatafora J.W."/>
            <person name="Crous P.W."/>
            <person name="Grigoriev I.V."/>
        </authorList>
    </citation>
    <scope>NUCLEOTIDE SEQUENCE</scope>
    <source>
        <strain evidence="1">CBS 394.84</strain>
    </source>
</reference>
<proteinExistence type="predicted"/>
<dbReference type="OrthoDB" id="3787958at2759"/>
<sequence>MAEVLGAVASAVQLADVALRSSRQVYNVLSSMKNAGEDIEALRSTLQDVDSNMRILRVYVIEFERSKNAIEKFEVLPDTITGCFRKFFDDITALKQMLPHALKPGFAAKAKWVFDKNKMKEVLARLNDRKTSLNTALVVMGLKDNLDLRQKSAEVAQNQSLSYAMIMDQFTTLNASLRTRERIDDRLFEIQRMANDKRSQQQDAAIDKISERCHSIQAKLSQNLNASLKSSVTIQSSLEMVYSSSVPRLESATAALRAQLLSDFRTMLGHISIKSETQFDLVWGCLEKVAEQISRDYDQHPPEKHHDHRIRAESHKSRSCLDQNLVLNCHNERAIDSEINGYGSKLPPSGRRPLCNSQCTWPTYHHFWAGKGRLGYLQIEIEAAGGPTQGSYRGSTTLTISLHFRPRQNLIPLRGLSLFWTTAPDHQGFYQICPSIATFPVIPDDHGALLCIRDGDLPRFRRLLVAGEIHLRSQDLLGRTLLHSIAKQEQFAAAYGRLDICKFLNSCGLSWDQQNQ</sequence>
<evidence type="ECO:0000313" key="1">
    <source>
        <dbReference type="EMBL" id="KAF1849195.1"/>
    </source>
</evidence>
<accession>A0A9P4GP78</accession>
<organism evidence="1 2">
    <name type="scientific">Cucurbitaria berberidis CBS 394.84</name>
    <dbReference type="NCBI Taxonomy" id="1168544"/>
    <lineage>
        <taxon>Eukaryota</taxon>
        <taxon>Fungi</taxon>
        <taxon>Dikarya</taxon>
        <taxon>Ascomycota</taxon>
        <taxon>Pezizomycotina</taxon>
        <taxon>Dothideomycetes</taxon>
        <taxon>Pleosporomycetidae</taxon>
        <taxon>Pleosporales</taxon>
        <taxon>Pleosporineae</taxon>
        <taxon>Cucurbitariaceae</taxon>
        <taxon>Cucurbitaria</taxon>
    </lineage>
</organism>
<name>A0A9P4GP78_9PLEO</name>
<keyword evidence="2" id="KW-1185">Reference proteome</keyword>
<evidence type="ECO:0008006" key="3">
    <source>
        <dbReference type="Google" id="ProtNLM"/>
    </source>
</evidence>
<dbReference type="EMBL" id="ML976615">
    <property type="protein sequence ID" value="KAF1849195.1"/>
    <property type="molecule type" value="Genomic_DNA"/>
</dbReference>
<dbReference type="AlphaFoldDB" id="A0A9P4GP78"/>
<comment type="caution">
    <text evidence="1">The sequence shown here is derived from an EMBL/GenBank/DDBJ whole genome shotgun (WGS) entry which is preliminary data.</text>
</comment>
<evidence type="ECO:0000313" key="2">
    <source>
        <dbReference type="Proteomes" id="UP000800039"/>
    </source>
</evidence>
<gene>
    <name evidence="1" type="ORF">K460DRAFT_428656</name>
</gene>
<dbReference type="Proteomes" id="UP000800039">
    <property type="component" value="Unassembled WGS sequence"/>
</dbReference>
<dbReference type="GeneID" id="63855549"/>
<protein>
    <recommendedName>
        <fullName evidence="3">Fungal N-terminal domain-containing protein</fullName>
    </recommendedName>
</protein>
<dbReference type="RefSeq" id="XP_040791758.1">
    <property type="nucleotide sequence ID" value="XM_040938295.1"/>
</dbReference>